<dbReference type="EMBL" id="CAADRA010000190">
    <property type="protein sequence ID" value="VFT79180.1"/>
    <property type="molecule type" value="Genomic_DNA"/>
</dbReference>
<keyword evidence="3" id="KW-1185">Reference proteome</keyword>
<sequence length="111" mass="12582">MQWLMQQPLPRDPSRLFLDAVYAAAASHQLEMLQWFVDTGRVSLDMSTLGRVLTAASSAPMWARQPEKRQQMFEYLESLLTMAAANDAPTTPDDLVDHRGSIVYPSWDPPF</sequence>
<evidence type="ECO:0000313" key="3">
    <source>
        <dbReference type="Proteomes" id="UP000332933"/>
    </source>
</evidence>
<dbReference type="Proteomes" id="UP000332933">
    <property type="component" value="Unassembled WGS sequence"/>
</dbReference>
<organism evidence="2 3">
    <name type="scientific">Aphanomyces stellatus</name>
    <dbReference type="NCBI Taxonomy" id="120398"/>
    <lineage>
        <taxon>Eukaryota</taxon>
        <taxon>Sar</taxon>
        <taxon>Stramenopiles</taxon>
        <taxon>Oomycota</taxon>
        <taxon>Saprolegniomycetes</taxon>
        <taxon>Saprolegniales</taxon>
        <taxon>Verrucalvaceae</taxon>
        <taxon>Aphanomyces</taxon>
    </lineage>
</organism>
<proteinExistence type="predicted"/>
<evidence type="ECO:0000313" key="2">
    <source>
        <dbReference type="EMBL" id="VFT79180.1"/>
    </source>
</evidence>
<protein>
    <submittedName>
        <fullName evidence="2">Aste57867_1975 protein</fullName>
    </submittedName>
</protein>
<reference evidence="2 3" key="1">
    <citation type="submission" date="2019-03" db="EMBL/GenBank/DDBJ databases">
        <authorList>
            <person name="Gaulin E."/>
            <person name="Dumas B."/>
        </authorList>
    </citation>
    <scope>NUCLEOTIDE SEQUENCE [LARGE SCALE GENOMIC DNA]</scope>
    <source>
        <strain evidence="2">CBS 568.67</strain>
    </source>
</reference>
<reference evidence="1" key="2">
    <citation type="submission" date="2019-06" db="EMBL/GenBank/DDBJ databases">
        <title>Genomics analysis of Aphanomyces spp. identifies a new class of oomycete effector associated with host adaptation.</title>
        <authorList>
            <person name="Gaulin E."/>
        </authorList>
    </citation>
    <scope>NUCLEOTIDE SEQUENCE</scope>
    <source>
        <strain evidence="1">CBS 578.67</strain>
    </source>
</reference>
<gene>
    <name evidence="2" type="primary">Aste57867_1975</name>
    <name evidence="1" type="ORF">As57867_001973</name>
    <name evidence="2" type="ORF">ASTE57867_1975</name>
</gene>
<accession>A0A485KBM6</accession>
<name>A0A485KBM6_9STRA</name>
<evidence type="ECO:0000313" key="1">
    <source>
        <dbReference type="EMBL" id="KAF0717989.1"/>
    </source>
</evidence>
<dbReference type="EMBL" id="VJMH01000190">
    <property type="protein sequence ID" value="KAF0717989.1"/>
    <property type="molecule type" value="Genomic_DNA"/>
</dbReference>
<dbReference type="AlphaFoldDB" id="A0A485KBM6"/>